<dbReference type="SUPFAM" id="SSF51197">
    <property type="entry name" value="Clavaminate synthase-like"/>
    <property type="match status" value="1"/>
</dbReference>
<protein>
    <submittedName>
        <fullName evidence="16">Uncharacterized protein</fullName>
    </submittedName>
</protein>
<keyword evidence="6" id="KW-0223">Dioxygenase</keyword>
<dbReference type="Pfam" id="PF02373">
    <property type="entry name" value="JmjC"/>
    <property type="match status" value="1"/>
</dbReference>
<feature type="domain" description="PHD-type" evidence="14">
    <location>
        <begin position="34"/>
        <end position="85"/>
    </location>
</feature>
<dbReference type="SUPFAM" id="SSF57903">
    <property type="entry name" value="FYVE/PHD zinc finger"/>
    <property type="match status" value="1"/>
</dbReference>
<dbReference type="Gene3D" id="1.20.58.1360">
    <property type="match status" value="1"/>
</dbReference>
<sequence>MLQAQYSQNPFFGMEIPQGTFNSSTVNLPTESEPSYCLCGQPYNSDIFMIQCDSCKDWFHSTCCNFREWEAIEIDKYHCPRCSPIIGPSINKVTHNSHRHEYWDSNASSKPVQTGTPAFIQELRTRHFTPADDILVKVSGYELTEEYFRSKGFNSPIIINSKEGLDMIMPPENFSYIDVLKLVGDDKEIDVIDVCRQANIRMTLGDFINYVASSGRKRIFNVVSLEFSNTGMTHIIEPPLIARKLDWANSVWPENLEGRPQVQKYCLMSVKDSYTDFHIDFGGTSVWYHVLRGEKVFFFVKPTAANLTLYSQWMTSTNQSETFFGDQVDQCYKFHLRQGQTMLIPTGWIHAVYTPVDSLVFGGNFLHSYNINMQLNCYEIEKKTKTERKYLYPSFITINFFAATKLLEEVIKLNVSGGSGAPETLLVGLKALQQAIKQWNNEKDYNASMREQLPYGINISKLLKDIGKEIRHAERIINHLNPPKPERESKRKRKKPVNTDFVDYSLSPKGFSFDVSKIYILSDVRNRSHGGTSPSTSEAIAGMLSISQNWTPTSKSRQYHKSPEEDVSNVHQDEDYIYPSLDNSDDEDIHIFKPRGRTKVDEAWNPKARVGPLLPKMNRPAREGTKKQAVEKVLEAAAARRCIDSSDK</sequence>
<dbReference type="InterPro" id="IPR011011">
    <property type="entry name" value="Znf_FYVE_PHD"/>
</dbReference>
<evidence type="ECO:0000256" key="11">
    <source>
        <dbReference type="ARBA" id="ARBA00023242"/>
    </source>
</evidence>
<evidence type="ECO:0000256" key="6">
    <source>
        <dbReference type="ARBA" id="ARBA00022964"/>
    </source>
</evidence>
<dbReference type="InterPro" id="IPR003347">
    <property type="entry name" value="JmjC_dom"/>
</dbReference>
<evidence type="ECO:0000259" key="14">
    <source>
        <dbReference type="PROSITE" id="PS50016"/>
    </source>
</evidence>
<dbReference type="GO" id="GO:0006325">
    <property type="term" value="P:chromatin organization"/>
    <property type="evidence" value="ECO:0007669"/>
    <property type="project" value="UniProtKB-KW"/>
</dbReference>
<evidence type="ECO:0000256" key="9">
    <source>
        <dbReference type="ARBA" id="ARBA00023015"/>
    </source>
</evidence>
<feature type="domain" description="JmjC" evidence="15">
    <location>
        <begin position="226"/>
        <end position="382"/>
    </location>
</feature>
<keyword evidence="4" id="KW-0862">Zinc</keyword>
<dbReference type="GO" id="GO:0005634">
    <property type="term" value="C:nucleus"/>
    <property type="evidence" value="ECO:0007669"/>
    <property type="project" value="UniProtKB-SubCell"/>
</dbReference>
<comment type="subcellular location">
    <subcellularLocation>
        <location evidence="1">Nucleus</location>
    </subcellularLocation>
</comment>
<dbReference type="HOGENOM" id="CLU_003540_6_0_1"/>
<name>N6T9B9_DENPD</name>
<evidence type="ECO:0000256" key="10">
    <source>
        <dbReference type="ARBA" id="ARBA00023163"/>
    </source>
</evidence>
<dbReference type="InterPro" id="IPR001965">
    <property type="entry name" value="Znf_PHD"/>
</dbReference>
<keyword evidence="11" id="KW-0539">Nucleus</keyword>
<dbReference type="SMART" id="SM00558">
    <property type="entry name" value="JmjC"/>
    <property type="match status" value="1"/>
</dbReference>
<evidence type="ECO:0000313" key="18">
    <source>
        <dbReference type="Proteomes" id="UP000030742"/>
    </source>
</evidence>
<dbReference type="AlphaFoldDB" id="N6T9B9"/>
<dbReference type="EMBL" id="KB632399">
    <property type="protein sequence ID" value="ERL94667.1"/>
    <property type="molecule type" value="Genomic_DNA"/>
</dbReference>
<evidence type="ECO:0000256" key="12">
    <source>
        <dbReference type="PROSITE-ProRule" id="PRU00146"/>
    </source>
</evidence>
<dbReference type="STRING" id="77166.N6T9B9"/>
<dbReference type="PANTHER" id="PTHR23123">
    <property type="entry name" value="PHD/F-BOX CONTAINING PROTEIN"/>
    <property type="match status" value="1"/>
</dbReference>
<keyword evidence="10" id="KW-0804">Transcription</keyword>
<dbReference type="InterPro" id="IPR050690">
    <property type="entry name" value="JHDM1_Histone_Demethylase"/>
</dbReference>
<evidence type="ECO:0000256" key="8">
    <source>
        <dbReference type="ARBA" id="ARBA00023004"/>
    </source>
</evidence>
<feature type="non-terminal residue" evidence="16">
    <location>
        <position position="648"/>
    </location>
</feature>
<dbReference type="Gene3D" id="2.60.120.650">
    <property type="entry name" value="Cupin"/>
    <property type="match status" value="1"/>
</dbReference>
<dbReference type="PROSITE" id="PS50016">
    <property type="entry name" value="ZF_PHD_2"/>
    <property type="match status" value="1"/>
</dbReference>
<evidence type="ECO:0000256" key="4">
    <source>
        <dbReference type="ARBA" id="ARBA00022833"/>
    </source>
</evidence>
<dbReference type="EMBL" id="KB740967">
    <property type="protein sequence ID" value="ENN76844.1"/>
    <property type="molecule type" value="Genomic_DNA"/>
</dbReference>
<dbReference type="GO" id="GO:0051213">
    <property type="term" value="F:dioxygenase activity"/>
    <property type="evidence" value="ECO:0007669"/>
    <property type="project" value="UniProtKB-KW"/>
</dbReference>
<proteinExistence type="predicted"/>
<dbReference type="InterPro" id="IPR019787">
    <property type="entry name" value="Znf_PHD-finger"/>
</dbReference>
<keyword evidence="8" id="KW-0408">Iron</keyword>
<organism evidence="16">
    <name type="scientific">Dendroctonus ponderosae</name>
    <name type="common">Mountain pine beetle</name>
    <dbReference type="NCBI Taxonomy" id="77166"/>
    <lineage>
        <taxon>Eukaryota</taxon>
        <taxon>Metazoa</taxon>
        <taxon>Ecdysozoa</taxon>
        <taxon>Arthropoda</taxon>
        <taxon>Hexapoda</taxon>
        <taxon>Insecta</taxon>
        <taxon>Pterygota</taxon>
        <taxon>Neoptera</taxon>
        <taxon>Endopterygota</taxon>
        <taxon>Coleoptera</taxon>
        <taxon>Polyphaga</taxon>
        <taxon>Cucujiformia</taxon>
        <taxon>Curculionidae</taxon>
        <taxon>Scolytinae</taxon>
        <taxon>Dendroctonus</taxon>
    </lineage>
</organism>
<dbReference type="Proteomes" id="UP000030742">
    <property type="component" value="Unassembled WGS sequence"/>
</dbReference>
<evidence type="ECO:0000256" key="7">
    <source>
        <dbReference type="ARBA" id="ARBA00023002"/>
    </source>
</evidence>
<evidence type="ECO:0000256" key="3">
    <source>
        <dbReference type="ARBA" id="ARBA00022771"/>
    </source>
</evidence>
<evidence type="ECO:0000256" key="13">
    <source>
        <dbReference type="SAM" id="MobiDB-lite"/>
    </source>
</evidence>
<dbReference type="SMART" id="SM00249">
    <property type="entry name" value="PHD"/>
    <property type="match status" value="1"/>
</dbReference>
<dbReference type="Pfam" id="PF00628">
    <property type="entry name" value="PHD"/>
    <property type="match status" value="1"/>
</dbReference>
<reference evidence="16 18" key="1">
    <citation type="journal article" date="2013" name="Genome Biol.">
        <title>Draft genome of the mountain pine beetle, Dendroctonus ponderosae Hopkins, a major forest pest.</title>
        <authorList>
            <person name="Keeling C.I."/>
            <person name="Yuen M.M."/>
            <person name="Liao N.Y."/>
            <person name="Docking T.R."/>
            <person name="Chan S.K."/>
            <person name="Taylor G.A."/>
            <person name="Palmquist D.L."/>
            <person name="Jackman S.D."/>
            <person name="Nguyen A."/>
            <person name="Li M."/>
            <person name="Henderson H."/>
            <person name="Janes J.K."/>
            <person name="Zhao Y."/>
            <person name="Pandoh P."/>
            <person name="Moore R."/>
            <person name="Sperling F.A."/>
            <person name="Huber D.P."/>
            <person name="Birol I."/>
            <person name="Jones S.J."/>
            <person name="Bohlmann J."/>
        </authorList>
    </citation>
    <scope>NUCLEOTIDE SEQUENCE</scope>
</reference>
<dbReference type="InterPro" id="IPR041070">
    <property type="entry name" value="JHD"/>
</dbReference>
<evidence type="ECO:0000256" key="5">
    <source>
        <dbReference type="ARBA" id="ARBA00022853"/>
    </source>
</evidence>
<dbReference type="Pfam" id="PF17811">
    <property type="entry name" value="JHD"/>
    <property type="match status" value="1"/>
</dbReference>
<evidence type="ECO:0000313" key="16">
    <source>
        <dbReference type="EMBL" id="ENN76844.1"/>
    </source>
</evidence>
<evidence type="ECO:0000259" key="15">
    <source>
        <dbReference type="PROSITE" id="PS51184"/>
    </source>
</evidence>
<evidence type="ECO:0000313" key="17">
    <source>
        <dbReference type="EMBL" id="ERL94667.1"/>
    </source>
</evidence>
<keyword evidence="7" id="KW-0560">Oxidoreductase</keyword>
<dbReference type="OrthoDB" id="5876800at2759"/>
<feature type="region of interest" description="Disordered" evidence="13">
    <location>
        <begin position="476"/>
        <end position="496"/>
    </location>
</feature>
<accession>N6T9B9</accession>
<dbReference type="PROSITE" id="PS01359">
    <property type="entry name" value="ZF_PHD_1"/>
    <property type="match status" value="1"/>
</dbReference>
<gene>
    <name evidence="17" type="ORF">D910_11942</name>
    <name evidence="16" type="ORF">YQE_06685</name>
</gene>
<evidence type="ECO:0000256" key="1">
    <source>
        <dbReference type="ARBA" id="ARBA00004123"/>
    </source>
</evidence>
<keyword evidence="9" id="KW-0805">Transcription regulation</keyword>
<dbReference type="InterPro" id="IPR019786">
    <property type="entry name" value="Zinc_finger_PHD-type_CS"/>
</dbReference>
<keyword evidence="5" id="KW-0156">Chromatin regulator</keyword>
<keyword evidence="2" id="KW-0479">Metal-binding</keyword>
<keyword evidence="3 12" id="KW-0863">Zinc-finger</keyword>
<dbReference type="GO" id="GO:0008270">
    <property type="term" value="F:zinc ion binding"/>
    <property type="evidence" value="ECO:0007669"/>
    <property type="project" value="UniProtKB-KW"/>
</dbReference>
<feature type="non-terminal residue" evidence="16">
    <location>
        <position position="1"/>
    </location>
</feature>
<dbReference type="PROSITE" id="PS51184">
    <property type="entry name" value="JMJC"/>
    <property type="match status" value="1"/>
</dbReference>
<dbReference type="OMA" id="AYNDFHI"/>
<evidence type="ECO:0000256" key="2">
    <source>
        <dbReference type="ARBA" id="ARBA00022723"/>
    </source>
</evidence>